<feature type="region of interest" description="Disordered" evidence="1">
    <location>
        <begin position="461"/>
        <end position="492"/>
    </location>
</feature>
<evidence type="ECO:0000313" key="3">
    <source>
        <dbReference type="Proteomes" id="UP000015104"/>
    </source>
</evidence>
<feature type="compositionally biased region" description="Basic and acidic residues" evidence="1">
    <location>
        <begin position="870"/>
        <end position="883"/>
    </location>
</feature>
<evidence type="ECO:0000313" key="2">
    <source>
        <dbReference type="EnsemblMetazoa" id="tetur02g05290.1"/>
    </source>
</evidence>
<dbReference type="Proteomes" id="UP000015104">
    <property type="component" value="Unassembled WGS sequence"/>
</dbReference>
<dbReference type="AlphaFoldDB" id="T1JVP0"/>
<dbReference type="PANTHER" id="PTHR21219:SF4">
    <property type="entry name" value="PID DOMAIN-CONTAINING PROTEIN"/>
    <property type="match status" value="1"/>
</dbReference>
<proteinExistence type="predicted"/>
<reference evidence="3" key="1">
    <citation type="submission" date="2011-08" db="EMBL/GenBank/DDBJ databases">
        <authorList>
            <person name="Rombauts S."/>
        </authorList>
    </citation>
    <scope>NUCLEOTIDE SEQUENCE</scope>
    <source>
        <strain evidence="3">London</strain>
    </source>
</reference>
<dbReference type="EnsemblMetazoa" id="tetur02g05290.1">
    <property type="protein sequence ID" value="tetur02g05290.1"/>
    <property type="gene ID" value="tetur02g05290"/>
</dbReference>
<feature type="region of interest" description="Disordered" evidence="1">
    <location>
        <begin position="326"/>
        <end position="347"/>
    </location>
</feature>
<organism evidence="2 3">
    <name type="scientific">Tetranychus urticae</name>
    <name type="common">Two-spotted spider mite</name>
    <dbReference type="NCBI Taxonomy" id="32264"/>
    <lineage>
        <taxon>Eukaryota</taxon>
        <taxon>Metazoa</taxon>
        <taxon>Ecdysozoa</taxon>
        <taxon>Arthropoda</taxon>
        <taxon>Chelicerata</taxon>
        <taxon>Arachnida</taxon>
        <taxon>Acari</taxon>
        <taxon>Acariformes</taxon>
        <taxon>Trombidiformes</taxon>
        <taxon>Prostigmata</taxon>
        <taxon>Eleutherengona</taxon>
        <taxon>Raphignathae</taxon>
        <taxon>Tetranychoidea</taxon>
        <taxon>Tetranychidae</taxon>
        <taxon>Tetranychus</taxon>
    </lineage>
</organism>
<accession>T1JVP0</accession>
<feature type="compositionally biased region" description="Basic and acidic residues" evidence="1">
    <location>
        <begin position="468"/>
        <end position="478"/>
    </location>
</feature>
<feature type="compositionally biased region" description="Polar residues" evidence="1">
    <location>
        <begin position="406"/>
        <end position="420"/>
    </location>
</feature>
<feature type="region of interest" description="Disordered" evidence="1">
    <location>
        <begin position="863"/>
        <end position="883"/>
    </location>
</feature>
<sequence length="896" mass="100497">MLSTSVLSFSNKLPLSPVVDEVNGEPEDLLLGYRSKESVDSCYPHHQQQPKSQQHRCNQRVPGRSRYRSHHHQYHHKQQRENSPLSSDSLGSSLTSVKVKYLGAIRATGRSAILNKGITAIQSELIDLYTIAQRKFVSTSSNQTTYQIIEICNYGVVIAEPDPSAATTLSVVGQSNVNPNRIVVTKVITPLSNIVLWAGVRFNCRPVKVRGRHRLGAAFIPLSCSTAVLKASSYTPLTTSRSRFLSSLSHPPLFLCVLRKVSSPKIFECHLFACCTIEDAINLSSNLSDVQNGILKVGNPSVPLQSDLPCYSYSTFDEVESRTSSRQLSSSTISADPRHVVGTESPSLLTDRTSRLTVNSEEPRFVGLIQSTRSSGLSSSSPRREMFNYRREIGLRPWPSSAGIKINSNTQHGLSSSSDLSRVIRQDKRSVSKSEQLSQHSSSQYSMCQACLSNGQLERQLNSNNSHQSERVTKRDHNMNYSNGLDNSTAVKPLTQSKPNQIETNNYNGYVVQFKYNESINQNNHRYKSTLQETIANNKQPIDPLTSPKVPNISEDENLSKLGRRGQRFVNTNNNNHRINGRSKMKNNCQSATSSHNKSNNCIINNDSDHSCHNHLNDFRHNERYSKSAYNGFNRIIEDDNLTDLTNDSAFLSSDLIDGDGLLTFVEDDLRDNSIYPPMVKVNPAINGHLHGGWPLGSSNNHNNHLTLYPNHYRSDIPSRLSSSNGLFRRLGRWKLRSWVRKSFNLKFRRKKKRNKVDLFADRDLRYLSLAEPLDYIGDRKLGLSNGNLPLNRLQLNGQSSNQTKGYFLGMETVNDNYSSTKVMGTQELPEERTGLENLKQLIEKRKNQTTCQVDALLVANGTSKGTKKGKPENGETNEDQHLSKIDLFNELGYLP</sequence>
<name>T1JVP0_TETUR</name>
<protein>
    <recommendedName>
        <fullName evidence="4">PID domain-containing protein</fullName>
    </recommendedName>
</protein>
<reference evidence="2" key="2">
    <citation type="submission" date="2015-06" db="UniProtKB">
        <authorList>
            <consortium name="EnsemblMetazoa"/>
        </authorList>
    </citation>
    <scope>IDENTIFICATION</scope>
</reference>
<keyword evidence="3" id="KW-1185">Reference proteome</keyword>
<dbReference type="HOGENOM" id="CLU_322975_0_0_1"/>
<feature type="compositionally biased region" description="Basic and acidic residues" evidence="1">
    <location>
        <begin position="422"/>
        <end position="432"/>
    </location>
</feature>
<evidence type="ECO:0000256" key="1">
    <source>
        <dbReference type="SAM" id="MobiDB-lite"/>
    </source>
</evidence>
<feature type="compositionally biased region" description="Basic residues" evidence="1">
    <location>
        <begin position="53"/>
        <end position="78"/>
    </location>
</feature>
<feature type="compositionally biased region" description="Polar residues" evidence="1">
    <location>
        <begin position="479"/>
        <end position="492"/>
    </location>
</feature>
<dbReference type="PANTHER" id="PTHR21219">
    <property type="entry name" value="FI19613P1"/>
    <property type="match status" value="1"/>
</dbReference>
<dbReference type="EMBL" id="CAEY01000795">
    <property type="status" value="NOT_ANNOTATED_CDS"/>
    <property type="molecule type" value="Genomic_DNA"/>
</dbReference>
<evidence type="ECO:0008006" key="4">
    <source>
        <dbReference type="Google" id="ProtNLM"/>
    </source>
</evidence>
<feature type="region of interest" description="Disordered" evidence="1">
    <location>
        <begin position="398"/>
        <end position="440"/>
    </location>
</feature>
<feature type="region of interest" description="Disordered" evidence="1">
    <location>
        <begin position="40"/>
        <end position="89"/>
    </location>
</feature>
<feature type="region of interest" description="Disordered" evidence="1">
    <location>
        <begin position="571"/>
        <end position="593"/>
    </location>
</feature>